<dbReference type="GO" id="GO:2000008">
    <property type="term" value="P:regulation of protein localization to cell surface"/>
    <property type="evidence" value="ECO:0007669"/>
    <property type="project" value="TreeGrafter"/>
</dbReference>
<sequence length="125" mass="13656">MAKNLLILMYLFCTAAQLIAAASRPPPVPSSSTSPFSWPQIDMKCWASITDTKGCVAEIFSSVTSYRFAVGPACCKVIVNTDKKCWQDLFPFNPFLPPFFKDQCALVIARARSPPAAKLAQSTGF</sequence>
<name>A0AAD3XKC7_NEPGR</name>
<feature type="signal peptide" evidence="2">
    <location>
        <begin position="1"/>
        <end position="21"/>
    </location>
</feature>
<dbReference type="Proteomes" id="UP001279734">
    <property type="component" value="Unassembled WGS sequence"/>
</dbReference>
<dbReference type="Pfam" id="PF05617">
    <property type="entry name" value="Prolamin_like"/>
    <property type="match status" value="1"/>
</dbReference>
<feature type="chain" id="PRO_5042039616" description="Prolamin-like domain-containing protein" evidence="2">
    <location>
        <begin position="22"/>
        <end position="125"/>
    </location>
</feature>
<dbReference type="GO" id="GO:0080155">
    <property type="term" value="P:regulation of double fertilization forming a zygote and endosperm"/>
    <property type="evidence" value="ECO:0007669"/>
    <property type="project" value="TreeGrafter"/>
</dbReference>
<dbReference type="GO" id="GO:0005576">
    <property type="term" value="C:extracellular region"/>
    <property type="evidence" value="ECO:0007669"/>
    <property type="project" value="TreeGrafter"/>
</dbReference>
<dbReference type="PANTHER" id="PTHR31181:SF67">
    <property type="entry name" value="PROLAMIN-LIKE PROTEIN (DUF1278)"/>
    <property type="match status" value="1"/>
</dbReference>
<dbReference type="InterPro" id="IPR008502">
    <property type="entry name" value="Prolamin-like"/>
</dbReference>
<evidence type="ECO:0000256" key="1">
    <source>
        <dbReference type="ARBA" id="ARBA00022729"/>
    </source>
</evidence>
<comment type="caution">
    <text evidence="4">The sequence shown here is derived from an EMBL/GenBank/DDBJ whole genome shotgun (WGS) entry which is preliminary data.</text>
</comment>
<protein>
    <recommendedName>
        <fullName evidence="3">Prolamin-like domain-containing protein</fullName>
    </recommendedName>
</protein>
<dbReference type="GO" id="GO:0009567">
    <property type="term" value="P:double fertilization forming a zygote and endosperm"/>
    <property type="evidence" value="ECO:0007669"/>
    <property type="project" value="TreeGrafter"/>
</dbReference>
<feature type="domain" description="Prolamin-like" evidence="3">
    <location>
        <begin position="44"/>
        <end position="101"/>
    </location>
</feature>
<keyword evidence="5" id="KW-1185">Reference proteome</keyword>
<evidence type="ECO:0000256" key="2">
    <source>
        <dbReference type="SAM" id="SignalP"/>
    </source>
</evidence>
<dbReference type="PANTHER" id="PTHR31181">
    <property type="entry name" value="EGG CELL-SECRETED PROTEIN 1.4"/>
    <property type="match status" value="1"/>
</dbReference>
<evidence type="ECO:0000313" key="4">
    <source>
        <dbReference type="EMBL" id="GMH07605.1"/>
    </source>
</evidence>
<keyword evidence="1 2" id="KW-0732">Signal</keyword>
<accession>A0AAD3XKC7</accession>
<evidence type="ECO:0000259" key="3">
    <source>
        <dbReference type="Pfam" id="PF05617"/>
    </source>
</evidence>
<evidence type="ECO:0000313" key="5">
    <source>
        <dbReference type="Proteomes" id="UP001279734"/>
    </source>
</evidence>
<dbReference type="EMBL" id="BSYO01000007">
    <property type="protein sequence ID" value="GMH07605.1"/>
    <property type="molecule type" value="Genomic_DNA"/>
</dbReference>
<gene>
    <name evidence="4" type="ORF">Nepgr_009445</name>
</gene>
<organism evidence="4 5">
    <name type="scientific">Nepenthes gracilis</name>
    <name type="common">Slender pitcher plant</name>
    <dbReference type="NCBI Taxonomy" id="150966"/>
    <lineage>
        <taxon>Eukaryota</taxon>
        <taxon>Viridiplantae</taxon>
        <taxon>Streptophyta</taxon>
        <taxon>Embryophyta</taxon>
        <taxon>Tracheophyta</taxon>
        <taxon>Spermatophyta</taxon>
        <taxon>Magnoliopsida</taxon>
        <taxon>eudicotyledons</taxon>
        <taxon>Gunneridae</taxon>
        <taxon>Pentapetalae</taxon>
        <taxon>Caryophyllales</taxon>
        <taxon>Nepenthaceae</taxon>
        <taxon>Nepenthes</taxon>
    </lineage>
</organism>
<dbReference type="AlphaFoldDB" id="A0AAD3XKC7"/>
<dbReference type="GO" id="GO:0031982">
    <property type="term" value="C:vesicle"/>
    <property type="evidence" value="ECO:0007669"/>
    <property type="project" value="TreeGrafter"/>
</dbReference>
<reference evidence="4" key="1">
    <citation type="submission" date="2023-05" db="EMBL/GenBank/DDBJ databases">
        <title>Nepenthes gracilis genome sequencing.</title>
        <authorList>
            <person name="Fukushima K."/>
        </authorList>
    </citation>
    <scope>NUCLEOTIDE SEQUENCE</scope>
    <source>
        <strain evidence="4">SING2019-196</strain>
    </source>
</reference>
<proteinExistence type="predicted"/>